<dbReference type="PANTHER" id="PTHR13754">
    <property type="entry name" value="METALLO-BETA-LACTAMASE SUPERFAMILY PROTEIN"/>
    <property type="match status" value="1"/>
</dbReference>
<accession>A0ABY6HPT6</accession>
<evidence type="ECO:0000259" key="1">
    <source>
        <dbReference type="Pfam" id="PF00753"/>
    </source>
</evidence>
<protein>
    <submittedName>
        <fullName evidence="2">7, 8-dihydropterin-6-methyl-4-(Beta-D-ribofuranosyl)-aminobenzene-5'-phosphate synthase</fullName>
        <ecNumber evidence="2">2.5.1.105</ecNumber>
    </submittedName>
</protein>
<dbReference type="EC" id="2.5.1.105" evidence="2"/>
<proteinExistence type="predicted"/>
<dbReference type="InterPro" id="IPR041712">
    <property type="entry name" value="DHPS-like_MBL-fold"/>
</dbReference>
<dbReference type="InterPro" id="IPR001279">
    <property type="entry name" value="Metallo-B-lactamas"/>
</dbReference>
<dbReference type="Pfam" id="PF00753">
    <property type="entry name" value="Lactamase_B"/>
    <property type="match status" value="1"/>
</dbReference>
<name>A0ABY6HPT6_9ARCH</name>
<dbReference type="GO" id="GO:0102041">
    <property type="term" value="F:7,8-dihydropterin-6-yl-methyl-4-(beta-D-ribofuranosyl)aminobenzene 5'-phosphate synthase"/>
    <property type="evidence" value="ECO:0007669"/>
    <property type="project" value="UniProtKB-EC"/>
</dbReference>
<gene>
    <name evidence="2" type="ORF">NEF87_000869</name>
</gene>
<dbReference type="Gene3D" id="3.60.15.10">
    <property type="entry name" value="Ribonuclease Z/Hydroxyacylglutathione hydrolase-like"/>
    <property type="match status" value="1"/>
</dbReference>
<sequence>MQVKITNVYTNKGQKELHLKGAWGNSFLIEYPDDKILFDLGWKGKIFLQNLTHLGHSPNEISSVVFSHGHRDHTGSLPLFLKNRTITKPLSIYGHPSMTEPKKQKILGPIQLNMTYPNMDQIDPNKYQVHLNTDPVEIHDKLWTTGEILKRKEKDGTKKGLIHKINNTWKRDPLLDDLSLILEAKEGLIIIGGCMHAGLLNTIEHVHDQFKASGKKISTIIGGTHLFTSSPEDIDAIMQKIENKYQIEHFYLNHCTGTNAQTKFKEKFGSERVSSCPVGTQLSFEI</sequence>
<dbReference type="EMBL" id="CP104013">
    <property type="protein sequence ID" value="UYP44584.1"/>
    <property type="molecule type" value="Genomic_DNA"/>
</dbReference>
<evidence type="ECO:0000313" key="3">
    <source>
        <dbReference type="Proteomes" id="UP001208689"/>
    </source>
</evidence>
<dbReference type="PANTHER" id="PTHR13754:SF13">
    <property type="entry name" value="METALLO-BETA-LACTAMASE SUPERFAMILY PROTEIN (AFU_ORTHOLOGUE AFUA_3G07630)"/>
    <property type="match status" value="1"/>
</dbReference>
<keyword evidence="3" id="KW-1185">Reference proteome</keyword>
<dbReference type="InterPro" id="IPR052926">
    <property type="entry name" value="Metallo-beta-lactamase_dom"/>
</dbReference>
<dbReference type="SUPFAM" id="SSF56281">
    <property type="entry name" value="Metallo-hydrolase/oxidoreductase"/>
    <property type="match status" value="1"/>
</dbReference>
<reference evidence="2" key="1">
    <citation type="submission" date="2022-09" db="EMBL/GenBank/DDBJ databases">
        <title>Actin cytoskeleton and complex cell architecture in an #Asgard archaeon.</title>
        <authorList>
            <person name="Ponce Toledo R.I."/>
            <person name="Schleper C."/>
            <person name="Rodrigues Oliveira T."/>
            <person name="Wollweber F."/>
            <person name="Xu J."/>
            <person name="Rittmann S."/>
            <person name="Klingl A."/>
            <person name="Pilhofer M."/>
        </authorList>
    </citation>
    <scope>NUCLEOTIDE SEQUENCE</scope>
    <source>
        <strain evidence="2">B-35</strain>
    </source>
</reference>
<dbReference type="Proteomes" id="UP001208689">
    <property type="component" value="Chromosome"/>
</dbReference>
<keyword evidence="2" id="KW-0808">Transferase</keyword>
<organism evidence="2 3">
    <name type="scientific">Candidatus Lokiarchaeum ossiferum</name>
    <dbReference type="NCBI Taxonomy" id="2951803"/>
    <lineage>
        <taxon>Archaea</taxon>
        <taxon>Promethearchaeati</taxon>
        <taxon>Promethearchaeota</taxon>
        <taxon>Promethearchaeia</taxon>
        <taxon>Promethearchaeales</taxon>
        <taxon>Promethearchaeaceae</taxon>
        <taxon>Candidatus Lokiarchaeum</taxon>
    </lineage>
</organism>
<evidence type="ECO:0000313" key="2">
    <source>
        <dbReference type="EMBL" id="UYP44584.1"/>
    </source>
</evidence>
<dbReference type="CDD" id="cd07713">
    <property type="entry name" value="DHPS-like_MBL-fold"/>
    <property type="match status" value="1"/>
</dbReference>
<dbReference type="InterPro" id="IPR036866">
    <property type="entry name" value="RibonucZ/Hydroxyglut_hydro"/>
</dbReference>
<feature type="domain" description="Metallo-beta-lactamase" evidence="1">
    <location>
        <begin position="24"/>
        <end position="113"/>
    </location>
</feature>